<organism evidence="1 2">
    <name type="scientific">Rhizopus microsporus</name>
    <dbReference type="NCBI Taxonomy" id="58291"/>
    <lineage>
        <taxon>Eukaryota</taxon>
        <taxon>Fungi</taxon>
        <taxon>Fungi incertae sedis</taxon>
        <taxon>Mucoromycota</taxon>
        <taxon>Mucoromycotina</taxon>
        <taxon>Mucoromycetes</taxon>
        <taxon>Mucorales</taxon>
        <taxon>Mucorineae</taxon>
        <taxon>Rhizopodaceae</taxon>
        <taxon>Rhizopus</taxon>
    </lineage>
</organism>
<evidence type="ECO:0000313" key="1">
    <source>
        <dbReference type="EMBL" id="ORE21691.1"/>
    </source>
</evidence>
<reference evidence="1 2" key="1">
    <citation type="journal article" date="2016" name="Proc. Natl. Acad. Sci. U.S.A.">
        <title>Lipid metabolic changes in an early divergent fungus govern the establishment of a mutualistic symbiosis with endobacteria.</title>
        <authorList>
            <person name="Lastovetsky O.A."/>
            <person name="Gaspar M.L."/>
            <person name="Mondo S.J."/>
            <person name="LaButti K.M."/>
            <person name="Sandor L."/>
            <person name="Grigoriev I.V."/>
            <person name="Henry S.A."/>
            <person name="Pawlowska T.E."/>
        </authorList>
    </citation>
    <scope>NUCLEOTIDE SEQUENCE [LARGE SCALE GENOMIC DNA]</scope>
    <source>
        <strain evidence="1 2">ATCC 11559</strain>
    </source>
</reference>
<dbReference type="Proteomes" id="UP000242381">
    <property type="component" value="Unassembled WGS sequence"/>
</dbReference>
<dbReference type="AlphaFoldDB" id="A0A1X0SBW9"/>
<gene>
    <name evidence="1" type="ORF">BCV71DRAFT_253414</name>
</gene>
<sequence>MNKTIHDQHATIVKNKREFNDSDPIGVIGHRGSLMFLVIKCYKNINFIEKYYAKL</sequence>
<name>A0A1X0SBW9_RHIZD</name>
<protein>
    <submittedName>
        <fullName evidence="1">Uncharacterized protein</fullName>
    </submittedName>
</protein>
<evidence type="ECO:0000313" key="2">
    <source>
        <dbReference type="Proteomes" id="UP000242381"/>
    </source>
</evidence>
<dbReference type="EMBL" id="KV921275">
    <property type="protein sequence ID" value="ORE21691.1"/>
    <property type="molecule type" value="Genomic_DNA"/>
</dbReference>
<proteinExistence type="predicted"/>
<accession>A0A1X0SBW9</accession>